<reference evidence="9 10" key="1">
    <citation type="submission" date="2011-09" db="EMBL/GenBank/DDBJ databases">
        <title>The draft genome of Paenibacillus lactis 154.</title>
        <authorList>
            <consortium name="US DOE Joint Genome Institute (JGI-PGF)"/>
            <person name="Lucas S."/>
            <person name="Han J."/>
            <person name="Lapidus A."/>
            <person name="Cheng J.-F."/>
            <person name="Goodwin L."/>
            <person name="Pitluck S."/>
            <person name="Peters L."/>
            <person name="Land M.L."/>
            <person name="Hauser L."/>
            <person name="Siebers A."/>
            <person name="Thelen M."/>
            <person name="Hugenholtz P."/>
            <person name="Allgaier M."/>
            <person name="Woyke T.J."/>
        </authorList>
    </citation>
    <scope>NUCLEOTIDE SEQUENCE [LARGE SCALE GENOMIC DNA]</scope>
    <source>
        <strain evidence="9 10">154</strain>
    </source>
</reference>
<keyword evidence="5 7" id="KW-1133">Transmembrane helix</keyword>
<feature type="transmembrane region" description="Helical" evidence="7">
    <location>
        <begin position="265"/>
        <end position="286"/>
    </location>
</feature>
<dbReference type="PROSITE" id="PS50850">
    <property type="entry name" value="MFS"/>
    <property type="match status" value="1"/>
</dbReference>
<evidence type="ECO:0000259" key="8">
    <source>
        <dbReference type="PROSITE" id="PS50850"/>
    </source>
</evidence>
<feature type="transmembrane region" description="Helical" evidence="7">
    <location>
        <begin position="358"/>
        <end position="383"/>
    </location>
</feature>
<feature type="transmembrane region" description="Helical" evidence="7">
    <location>
        <begin position="56"/>
        <end position="76"/>
    </location>
</feature>
<dbReference type="STRING" id="743719.PaelaDRAFT_1214"/>
<dbReference type="Gene3D" id="1.20.1250.20">
    <property type="entry name" value="MFS general substrate transporter like domains"/>
    <property type="match status" value="1"/>
</dbReference>
<dbReference type="InterPro" id="IPR036259">
    <property type="entry name" value="MFS_trans_sf"/>
</dbReference>
<accession>G4HAN1</accession>
<feature type="transmembrane region" description="Helical" evidence="7">
    <location>
        <begin position="229"/>
        <end position="250"/>
    </location>
</feature>
<feature type="transmembrane region" description="Helical" evidence="7">
    <location>
        <begin position="321"/>
        <end position="338"/>
    </location>
</feature>
<dbReference type="PANTHER" id="PTHR23513">
    <property type="entry name" value="INTEGRAL MEMBRANE EFFLUX PROTEIN-RELATED"/>
    <property type="match status" value="1"/>
</dbReference>
<keyword evidence="3" id="KW-1003">Cell membrane</keyword>
<dbReference type="AlphaFoldDB" id="G4HAN1"/>
<dbReference type="PATRIC" id="fig|743719.3.peg.1213"/>
<dbReference type="CDD" id="cd06173">
    <property type="entry name" value="MFS_MefA_like"/>
    <property type="match status" value="1"/>
</dbReference>
<dbReference type="Pfam" id="PF05977">
    <property type="entry name" value="MFS_3"/>
    <property type="match status" value="1"/>
</dbReference>
<gene>
    <name evidence="9" type="ORF">PaelaDRAFT_1214</name>
</gene>
<dbReference type="SUPFAM" id="SSF103473">
    <property type="entry name" value="MFS general substrate transporter"/>
    <property type="match status" value="1"/>
</dbReference>
<protein>
    <submittedName>
        <fullName evidence="9">Major facilitator superfamily MFS_1</fullName>
    </submittedName>
</protein>
<evidence type="ECO:0000256" key="2">
    <source>
        <dbReference type="ARBA" id="ARBA00022448"/>
    </source>
</evidence>
<feature type="domain" description="Major facilitator superfamily (MFS) profile" evidence="8">
    <location>
        <begin position="216"/>
        <end position="426"/>
    </location>
</feature>
<name>G4HAN1_9BACL</name>
<feature type="transmembrane region" description="Helical" evidence="7">
    <location>
        <begin position="169"/>
        <end position="195"/>
    </location>
</feature>
<dbReference type="InterPro" id="IPR010290">
    <property type="entry name" value="TM_effector"/>
</dbReference>
<keyword evidence="2" id="KW-0813">Transport</keyword>
<organism evidence="9 10">
    <name type="scientific">Paenibacillus lactis 154</name>
    <dbReference type="NCBI Taxonomy" id="743719"/>
    <lineage>
        <taxon>Bacteria</taxon>
        <taxon>Bacillati</taxon>
        <taxon>Bacillota</taxon>
        <taxon>Bacilli</taxon>
        <taxon>Bacillales</taxon>
        <taxon>Paenibacillaceae</taxon>
        <taxon>Paenibacillus</taxon>
    </lineage>
</organism>
<evidence type="ECO:0000256" key="5">
    <source>
        <dbReference type="ARBA" id="ARBA00022989"/>
    </source>
</evidence>
<proteinExistence type="predicted"/>
<evidence type="ECO:0000313" key="9">
    <source>
        <dbReference type="EMBL" id="EHB66990.1"/>
    </source>
</evidence>
<feature type="transmembrane region" description="Helical" evidence="7">
    <location>
        <begin position="21"/>
        <end position="44"/>
    </location>
</feature>
<dbReference type="eggNOG" id="COG2814">
    <property type="taxonomic scope" value="Bacteria"/>
</dbReference>
<dbReference type="PANTHER" id="PTHR23513:SF6">
    <property type="entry name" value="MAJOR FACILITATOR SUPERFAMILY ASSOCIATED DOMAIN-CONTAINING PROTEIN"/>
    <property type="match status" value="1"/>
</dbReference>
<dbReference type="InterPro" id="IPR020846">
    <property type="entry name" value="MFS_dom"/>
</dbReference>
<keyword evidence="6 7" id="KW-0472">Membrane</keyword>
<dbReference type="GO" id="GO:0005886">
    <property type="term" value="C:plasma membrane"/>
    <property type="evidence" value="ECO:0007669"/>
    <property type="project" value="UniProtKB-SubCell"/>
</dbReference>
<feature type="transmembrane region" description="Helical" evidence="7">
    <location>
        <begin position="389"/>
        <end position="410"/>
    </location>
</feature>
<evidence type="ECO:0000256" key="1">
    <source>
        <dbReference type="ARBA" id="ARBA00004651"/>
    </source>
</evidence>
<dbReference type="OrthoDB" id="9775268at2"/>
<feature type="transmembrane region" description="Helical" evidence="7">
    <location>
        <begin position="298"/>
        <end position="315"/>
    </location>
</feature>
<comment type="subcellular location">
    <subcellularLocation>
        <location evidence="1">Cell membrane</location>
        <topology evidence="1">Multi-pass membrane protein</topology>
    </subcellularLocation>
</comment>
<evidence type="ECO:0000313" key="10">
    <source>
        <dbReference type="Proteomes" id="UP000003891"/>
    </source>
</evidence>
<keyword evidence="4 7" id="KW-0812">Transmembrane</keyword>
<evidence type="ECO:0000256" key="3">
    <source>
        <dbReference type="ARBA" id="ARBA00022475"/>
    </source>
</evidence>
<evidence type="ECO:0000256" key="7">
    <source>
        <dbReference type="SAM" id="Phobius"/>
    </source>
</evidence>
<evidence type="ECO:0000256" key="6">
    <source>
        <dbReference type="ARBA" id="ARBA00023136"/>
    </source>
</evidence>
<evidence type="ECO:0000256" key="4">
    <source>
        <dbReference type="ARBA" id="ARBA00022692"/>
    </source>
</evidence>
<dbReference type="Proteomes" id="UP000003891">
    <property type="component" value="Unassembled WGS sequence"/>
</dbReference>
<feature type="transmembrane region" description="Helical" evidence="7">
    <location>
        <begin position="96"/>
        <end position="120"/>
    </location>
</feature>
<dbReference type="GO" id="GO:0022857">
    <property type="term" value="F:transmembrane transporter activity"/>
    <property type="evidence" value="ECO:0007669"/>
    <property type="project" value="InterPro"/>
</dbReference>
<sequence>MEKKSKGSILEIWSKYPIYRDIQISTILTSFFNWSSFIAMLFLLGEITNSGIELGVLWALSGLSPLIFTAFLGVYLDRWNKKRSIIYSDFLRSLAFLLFLFIPFTEGFISVFIFFISRFFTGLLGSFNSTAKQVVIPQIVQKEDLVVANSYSYMITSTVRLSGAAVGGVIVSFFGINIAYLLTALSCLFSSFLIARHNWNEGSINKNDSIKKNFWKELSSGLAFARNNLYVKMILISSITIGTIIGSYNLMLERYSSVVYAEQEYYLSLLYISEGITSVLIGYIVAKKNLIFKKKWKYGVMYVATGLAWILFSFSTNIIQGILSLILFGLFSALIVPFERFTMQNVVPDYLRGKVFSLWGTLTAVAIQAGALITGFIIDFFGIQAVNQITGSFHLLFGLIFTIIFAFNLNKSQTISSTKREGTEIQ</sequence>
<dbReference type="RefSeq" id="WP_007128389.1">
    <property type="nucleotide sequence ID" value="NZ_AGIP01000002.1"/>
</dbReference>
<dbReference type="EMBL" id="AGIP01000002">
    <property type="protein sequence ID" value="EHB66990.1"/>
    <property type="molecule type" value="Genomic_DNA"/>
</dbReference>